<dbReference type="HOGENOM" id="CLU_013689_1_0_11"/>
<keyword evidence="1" id="KW-0175">Coiled coil</keyword>
<sequence length="696" mass="73356">MRRLCVVMGALGVLLLAGGPAYAVPPFRLSAQVVDEVGALDGRTAEVEAALERLRADTGTQLFVVFVPSFDGAEGDEWAAATAELSQLGRNDALLAVAVEDRAYGFLRPGTSSLSREQLGDLAAAEVEPQFAEEEWAAGVVAFAGLLRQGETAAADAGEVASDGGSGGVGPLLVLGAIAVVGGGAYLVSRSRRNRGDAVSAPGRQPERDPYEGTPTDELRGRAGEALLELDEAVKTSQLDLDFARSQYGEDAVAGFGTALAQARADLGRAFAVRQQLDDDTGGRGTGPDEPATRRMLAEILALTDAADARLDEQSAAFQQLRDLERTAPEVLAALEPRIAALRGRLPQEEQRLAGLRSRFSGQAVAAVADNGTEAAARLDAAEQEVREVREALAAGRSGDAVGDIRAAEDAVAQTGTLLDAVGRLASDLDAAAGRVAAARAETEQDLAEARARVAGGDRSGLEPQIARAEAALAAADEALRPADGTPGDPLAALRQLEDAEAALEQTLAAARDAETRTRRAAAALDQALLTARSTVAAATDFVDTRRGAVGPDARTRLAEAQRHLAAAVDLGAADPAAGRAAGPARAEPGAGRRRPVELRLRRLRAGESRRLRRRVPARRGGPGQPGARRHPARRRPVPRRVRGRRSRRRRVRGPVRRGFLRWPRRWRLLRWPGGRRTVLSGRAAGPGNCRWPVGR</sequence>
<dbReference type="AlphaFoldDB" id="H6RNY5"/>
<dbReference type="eggNOG" id="COG1512">
    <property type="taxonomic scope" value="Bacteria"/>
</dbReference>
<dbReference type="InterPro" id="IPR007621">
    <property type="entry name" value="TPM_dom"/>
</dbReference>
<evidence type="ECO:0000313" key="6">
    <source>
        <dbReference type="Proteomes" id="UP000007517"/>
    </source>
</evidence>
<dbReference type="KEGG" id="bsd:BLASA_0485"/>
<evidence type="ECO:0000256" key="2">
    <source>
        <dbReference type="SAM" id="MobiDB-lite"/>
    </source>
</evidence>
<feature type="domain" description="TPM" evidence="4">
    <location>
        <begin position="33"/>
        <end position="145"/>
    </location>
</feature>
<dbReference type="Pfam" id="PF04536">
    <property type="entry name" value="TPM_phosphatase"/>
    <property type="match status" value="1"/>
</dbReference>
<evidence type="ECO:0000259" key="4">
    <source>
        <dbReference type="Pfam" id="PF04536"/>
    </source>
</evidence>
<feature type="region of interest" description="Disordered" evidence="2">
    <location>
        <begin position="577"/>
        <end position="653"/>
    </location>
</feature>
<keyword evidence="3" id="KW-0732">Signal</keyword>
<dbReference type="OrthoDB" id="5105562at2"/>
<dbReference type="Proteomes" id="UP000007517">
    <property type="component" value="Chromosome"/>
</dbReference>
<protein>
    <submittedName>
        <fullName evidence="5">Putative methanol dehydrogenase</fullName>
    </submittedName>
</protein>
<gene>
    <name evidence="5" type="ordered locus">BLASA_0485</name>
</gene>
<feature type="coiled-coil region" evidence="1">
    <location>
        <begin position="339"/>
        <end position="392"/>
    </location>
</feature>
<dbReference type="RefSeq" id="WP_014374363.1">
    <property type="nucleotide sequence ID" value="NC_016943.1"/>
</dbReference>
<feature type="region of interest" description="Disordered" evidence="2">
    <location>
        <begin position="192"/>
        <end position="218"/>
    </location>
</feature>
<evidence type="ECO:0000313" key="5">
    <source>
        <dbReference type="EMBL" id="CCG01447.1"/>
    </source>
</evidence>
<dbReference type="Gene3D" id="3.10.310.50">
    <property type="match status" value="1"/>
</dbReference>
<evidence type="ECO:0000256" key="3">
    <source>
        <dbReference type="SAM" id="SignalP"/>
    </source>
</evidence>
<feature type="compositionally biased region" description="Basic residues" evidence="2">
    <location>
        <begin position="628"/>
        <end position="653"/>
    </location>
</feature>
<feature type="signal peptide" evidence="3">
    <location>
        <begin position="1"/>
        <end position="23"/>
    </location>
</feature>
<reference evidence="6" key="2">
    <citation type="submission" date="2012-02" db="EMBL/GenBank/DDBJ databases">
        <title>Complete genome sequence of Blastococcus saxobsidens strain DD2.</title>
        <authorList>
            <person name="Genoscope."/>
        </authorList>
    </citation>
    <scope>NUCLEOTIDE SEQUENCE [LARGE SCALE GENOMIC DNA]</scope>
    <source>
        <strain evidence="6">DD2</strain>
    </source>
</reference>
<dbReference type="STRING" id="1146883.BLASA_0485"/>
<evidence type="ECO:0000256" key="1">
    <source>
        <dbReference type="SAM" id="Coils"/>
    </source>
</evidence>
<reference evidence="5 6" key="1">
    <citation type="journal article" date="2012" name="J. Bacteriol.">
        <title>Genome Sequence of Blastococcus saxobsidens DD2, a Stone-Inhabiting Bacterium.</title>
        <authorList>
            <person name="Chouaia B."/>
            <person name="Crotti E."/>
            <person name="Brusetti L."/>
            <person name="Daffonchio D."/>
            <person name="Essoussi I."/>
            <person name="Nouioui I."/>
            <person name="Sbissi I."/>
            <person name="Ghodhbane-Gtari F."/>
            <person name="Gtari M."/>
            <person name="Vacherie B."/>
            <person name="Barbe V."/>
            <person name="Medigue C."/>
            <person name="Gury J."/>
            <person name="Pujic P."/>
            <person name="Normand P."/>
        </authorList>
    </citation>
    <scope>NUCLEOTIDE SEQUENCE [LARGE SCALE GENOMIC DNA]</scope>
    <source>
        <strain evidence="5 6">DD2</strain>
    </source>
</reference>
<accession>H6RNY5</accession>
<dbReference type="EMBL" id="FO117623">
    <property type="protein sequence ID" value="CCG01447.1"/>
    <property type="molecule type" value="Genomic_DNA"/>
</dbReference>
<feature type="chain" id="PRO_5003606339" evidence="3">
    <location>
        <begin position="24"/>
        <end position="696"/>
    </location>
</feature>
<name>H6RNY5_BLASD</name>
<feature type="compositionally biased region" description="Basic and acidic residues" evidence="2">
    <location>
        <begin position="595"/>
        <end position="610"/>
    </location>
</feature>
<feature type="compositionally biased region" description="Low complexity" evidence="2">
    <location>
        <begin position="577"/>
        <end position="590"/>
    </location>
</feature>
<feature type="compositionally biased region" description="Basic and acidic residues" evidence="2">
    <location>
        <begin position="205"/>
        <end position="218"/>
    </location>
</feature>
<proteinExistence type="predicted"/>
<organism evidence="5 6">
    <name type="scientific">Blastococcus saxobsidens (strain DD2)</name>
    <dbReference type="NCBI Taxonomy" id="1146883"/>
    <lineage>
        <taxon>Bacteria</taxon>
        <taxon>Bacillati</taxon>
        <taxon>Actinomycetota</taxon>
        <taxon>Actinomycetes</taxon>
        <taxon>Geodermatophilales</taxon>
        <taxon>Geodermatophilaceae</taxon>
        <taxon>Blastococcus</taxon>
    </lineage>
</organism>
<keyword evidence="6" id="KW-1185">Reference proteome</keyword>